<evidence type="ECO:0000256" key="4">
    <source>
        <dbReference type="ARBA" id="ARBA00022692"/>
    </source>
</evidence>
<evidence type="ECO:0000313" key="10">
    <source>
        <dbReference type="Proteomes" id="UP001247307"/>
    </source>
</evidence>
<reference evidence="9" key="1">
    <citation type="submission" date="2023-07" db="EMBL/GenBank/DDBJ databases">
        <title>Sequencing the genomes of 1000 actinobacteria strains.</title>
        <authorList>
            <person name="Klenk H.-P."/>
        </authorList>
    </citation>
    <scope>NUCLEOTIDE SEQUENCE</scope>
    <source>
        <strain evidence="9">DSM 13988</strain>
    </source>
</reference>
<evidence type="ECO:0000313" key="9">
    <source>
        <dbReference type="EMBL" id="MDR6891486.1"/>
    </source>
</evidence>
<keyword evidence="6 7" id="KW-0472">Membrane</keyword>
<evidence type="ECO:0000256" key="6">
    <source>
        <dbReference type="ARBA" id="ARBA00023136"/>
    </source>
</evidence>
<evidence type="ECO:0000256" key="3">
    <source>
        <dbReference type="ARBA" id="ARBA00022475"/>
    </source>
</evidence>
<dbReference type="RefSeq" id="WP_309849329.1">
    <property type="nucleotide sequence ID" value="NZ_BAAAIU010000024.1"/>
</dbReference>
<accession>A0AAE4C4M0</accession>
<dbReference type="SUPFAM" id="SSF161098">
    <property type="entry name" value="MetI-like"/>
    <property type="match status" value="1"/>
</dbReference>
<feature type="transmembrane region" description="Helical" evidence="7">
    <location>
        <begin position="243"/>
        <end position="268"/>
    </location>
</feature>
<dbReference type="PANTHER" id="PTHR30614:SF21">
    <property type="entry name" value="AMINO ACID ABC TRANSPORTER PERMEASE"/>
    <property type="match status" value="1"/>
</dbReference>
<dbReference type="AlphaFoldDB" id="A0AAE4C4M0"/>
<sequence>MSASVLFDEPGPKARARYRVWGAVTIVAVLALVAFVIWRFAATGQFSAQKWRLFGYEKVQLELLKAMGNTLKAFAFASVLSLAFGFVLALGRLSSHRWLSGFARGITELLRAVPLLVLIMLLYYGVASLSTENGRLFPWLSPFWSVVIGLTLYNGSVLAEVFRAGVESLPRGQREAGLAIGLTHMKTMNLILLPQAVRAMMPVIVAQLVVILKDTALGFIVTYEEILFLAKNYGSNILYGAPIIPVSIIASVMYIGMCIILSAVAYWLQRRMARRGKVAGGGISGAALRSARQ</sequence>
<feature type="domain" description="ABC transmembrane type-1" evidence="8">
    <location>
        <begin position="67"/>
        <end position="265"/>
    </location>
</feature>
<dbReference type="InterPro" id="IPR000515">
    <property type="entry name" value="MetI-like"/>
</dbReference>
<dbReference type="InterPro" id="IPR010065">
    <property type="entry name" value="AA_ABC_transptr_permease_3TM"/>
</dbReference>
<dbReference type="PANTHER" id="PTHR30614">
    <property type="entry name" value="MEMBRANE COMPONENT OF AMINO ACID ABC TRANSPORTER"/>
    <property type="match status" value="1"/>
</dbReference>
<keyword evidence="2 7" id="KW-0813">Transport</keyword>
<dbReference type="Gene3D" id="1.10.3720.10">
    <property type="entry name" value="MetI-like"/>
    <property type="match status" value="1"/>
</dbReference>
<dbReference type="NCBIfam" id="TIGR01726">
    <property type="entry name" value="HEQRo_perm_3TM"/>
    <property type="match status" value="1"/>
</dbReference>
<protein>
    <submittedName>
        <fullName evidence="9">Glutamate transport system permease protein</fullName>
    </submittedName>
</protein>
<gene>
    <name evidence="9" type="ORF">J2S35_000426</name>
</gene>
<comment type="similarity">
    <text evidence="7">Belongs to the binding-protein-dependent transport system permease family.</text>
</comment>
<dbReference type="GO" id="GO:0022857">
    <property type="term" value="F:transmembrane transporter activity"/>
    <property type="evidence" value="ECO:0007669"/>
    <property type="project" value="InterPro"/>
</dbReference>
<dbReference type="GO" id="GO:0043190">
    <property type="term" value="C:ATP-binding cassette (ABC) transporter complex"/>
    <property type="evidence" value="ECO:0007669"/>
    <property type="project" value="InterPro"/>
</dbReference>
<dbReference type="Pfam" id="PF00528">
    <property type="entry name" value="BPD_transp_1"/>
    <property type="match status" value="1"/>
</dbReference>
<feature type="transmembrane region" description="Helical" evidence="7">
    <location>
        <begin position="143"/>
        <end position="162"/>
    </location>
</feature>
<feature type="transmembrane region" description="Helical" evidence="7">
    <location>
        <begin position="112"/>
        <end position="131"/>
    </location>
</feature>
<evidence type="ECO:0000256" key="1">
    <source>
        <dbReference type="ARBA" id="ARBA00004651"/>
    </source>
</evidence>
<keyword evidence="4 7" id="KW-0812">Transmembrane</keyword>
<name>A0AAE4C4M0_9MICC</name>
<evidence type="ECO:0000259" key="8">
    <source>
        <dbReference type="PROSITE" id="PS50928"/>
    </source>
</evidence>
<evidence type="ECO:0000256" key="5">
    <source>
        <dbReference type="ARBA" id="ARBA00022989"/>
    </source>
</evidence>
<feature type="transmembrane region" description="Helical" evidence="7">
    <location>
        <begin position="73"/>
        <end position="91"/>
    </location>
</feature>
<evidence type="ECO:0000256" key="2">
    <source>
        <dbReference type="ARBA" id="ARBA00022448"/>
    </source>
</evidence>
<dbReference type="InterPro" id="IPR043429">
    <property type="entry name" value="ArtM/GltK/GlnP/TcyL/YhdX-like"/>
</dbReference>
<dbReference type="InterPro" id="IPR035906">
    <property type="entry name" value="MetI-like_sf"/>
</dbReference>
<comment type="caution">
    <text evidence="9">The sequence shown here is derived from an EMBL/GenBank/DDBJ whole genome shotgun (WGS) entry which is preliminary data.</text>
</comment>
<comment type="subcellular location">
    <subcellularLocation>
        <location evidence="1 7">Cell membrane</location>
        <topology evidence="1 7">Multi-pass membrane protein</topology>
    </subcellularLocation>
</comment>
<keyword evidence="5 7" id="KW-1133">Transmembrane helix</keyword>
<keyword evidence="10" id="KW-1185">Reference proteome</keyword>
<keyword evidence="3" id="KW-1003">Cell membrane</keyword>
<dbReference type="PROSITE" id="PS50928">
    <property type="entry name" value="ABC_TM1"/>
    <property type="match status" value="1"/>
</dbReference>
<dbReference type="Proteomes" id="UP001247307">
    <property type="component" value="Unassembled WGS sequence"/>
</dbReference>
<feature type="transmembrane region" description="Helical" evidence="7">
    <location>
        <begin position="20"/>
        <end position="41"/>
    </location>
</feature>
<dbReference type="GO" id="GO:0006865">
    <property type="term" value="P:amino acid transport"/>
    <property type="evidence" value="ECO:0007669"/>
    <property type="project" value="TreeGrafter"/>
</dbReference>
<organism evidence="9 10">
    <name type="scientific">Falsarthrobacter nasiphocae</name>
    <dbReference type="NCBI Taxonomy" id="189863"/>
    <lineage>
        <taxon>Bacteria</taxon>
        <taxon>Bacillati</taxon>
        <taxon>Actinomycetota</taxon>
        <taxon>Actinomycetes</taxon>
        <taxon>Micrococcales</taxon>
        <taxon>Micrococcaceae</taxon>
        <taxon>Falsarthrobacter</taxon>
    </lineage>
</organism>
<proteinExistence type="inferred from homology"/>
<dbReference type="CDD" id="cd06261">
    <property type="entry name" value="TM_PBP2"/>
    <property type="match status" value="1"/>
</dbReference>
<evidence type="ECO:0000256" key="7">
    <source>
        <dbReference type="RuleBase" id="RU363032"/>
    </source>
</evidence>
<dbReference type="EMBL" id="JAVDUI010000001">
    <property type="protein sequence ID" value="MDR6891486.1"/>
    <property type="molecule type" value="Genomic_DNA"/>
</dbReference>